<feature type="region of interest" description="Disordered" evidence="1">
    <location>
        <begin position="20"/>
        <end position="54"/>
    </location>
</feature>
<comment type="caution">
    <text evidence="2">The sequence shown here is derived from an EMBL/GenBank/DDBJ whole genome shotgun (WGS) entry which is preliminary data.</text>
</comment>
<gene>
    <name evidence="2" type="ORF">CEXT_510741</name>
</gene>
<protein>
    <submittedName>
        <fullName evidence="2">Uncharacterized protein</fullName>
    </submittedName>
</protein>
<feature type="compositionally biased region" description="Polar residues" evidence="1">
    <location>
        <begin position="22"/>
        <end position="33"/>
    </location>
</feature>
<name>A0AAV4WL99_CAEEX</name>
<proteinExistence type="predicted"/>
<evidence type="ECO:0000313" key="3">
    <source>
        <dbReference type="Proteomes" id="UP001054945"/>
    </source>
</evidence>
<reference evidence="2 3" key="1">
    <citation type="submission" date="2021-06" db="EMBL/GenBank/DDBJ databases">
        <title>Caerostris extrusa draft genome.</title>
        <authorList>
            <person name="Kono N."/>
            <person name="Arakawa K."/>
        </authorList>
    </citation>
    <scope>NUCLEOTIDE SEQUENCE [LARGE SCALE GENOMIC DNA]</scope>
</reference>
<organism evidence="2 3">
    <name type="scientific">Caerostris extrusa</name>
    <name type="common">Bark spider</name>
    <name type="synonym">Caerostris bankana</name>
    <dbReference type="NCBI Taxonomy" id="172846"/>
    <lineage>
        <taxon>Eukaryota</taxon>
        <taxon>Metazoa</taxon>
        <taxon>Ecdysozoa</taxon>
        <taxon>Arthropoda</taxon>
        <taxon>Chelicerata</taxon>
        <taxon>Arachnida</taxon>
        <taxon>Araneae</taxon>
        <taxon>Araneomorphae</taxon>
        <taxon>Entelegynae</taxon>
        <taxon>Araneoidea</taxon>
        <taxon>Araneidae</taxon>
        <taxon>Caerostris</taxon>
    </lineage>
</organism>
<evidence type="ECO:0000313" key="2">
    <source>
        <dbReference type="EMBL" id="GIY83695.1"/>
    </source>
</evidence>
<feature type="compositionally biased region" description="Polar residues" evidence="1">
    <location>
        <begin position="40"/>
        <end position="54"/>
    </location>
</feature>
<accession>A0AAV4WL99</accession>
<dbReference type="EMBL" id="BPLR01016417">
    <property type="protein sequence ID" value="GIY83695.1"/>
    <property type="molecule type" value="Genomic_DNA"/>
</dbReference>
<evidence type="ECO:0000256" key="1">
    <source>
        <dbReference type="SAM" id="MobiDB-lite"/>
    </source>
</evidence>
<sequence>MNSLNHCIYEVYRFRWGDDTPHATTPTLVNNSPNRHDLQLSEQQQQNPFQERETQQISLWDSTLVYTFDIPLVRKSAIPHVVPDLGVGGHPLENHCPH</sequence>
<dbReference type="AlphaFoldDB" id="A0AAV4WL99"/>
<dbReference type="Proteomes" id="UP001054945">
    <property type="component" value="Unassembled WGS sequence"/>
</dbReference>
<keyword evidence="3" id="KW-1185">Reference proteome</keyword>